<dbReference type="PANTHER" id="PTHR37739">
    <property type="entry name" value="KINESIN-LIKE PROTEIN KIN-12D"/>
    <property type="match status" value="1"/>
</dbReference>
<evidence type="ECO:0000256" key="3">
    <source>
        <dbReference type="ARBA" id="ARBA00022840"/>
    </source>
</evidence>
<dbReference type="PRINTS" id="PR00380">
    <property type="entry name" value="KINESINHEAVY"/>
</dbReference>
<dbReference type="Gene3D" id="1.20.5.4090">
    <property type="match status" value="1"/>
</dbReference>
<comment type="similarity">
    <text evidence="6">Belongs to the TRAFAC class myosin-kinesin ATPase superfamily. Kinesin family. KIN-12 subfamily.</text>
</comment>
<feature type="coiled-coil region" evidence="8">
    <location>
        <begin position="459"/>
        <end position="493"/>
    </location>
</feature>
<feature type="region of interest" description="Disordered" evidence="9">
    <location>
        <begin position="1192"/>
        <end position="1271"/>
    </location>
</feature>
<dbReference type="GO" id="GO:0003777">
    <property type="term" value="F:microtubule motor activity"/>
    <property type="evidence" value="ECO:0007669"/>
    <property type="project" value="InterPro"/>
</dbReference>
<evidence type="ECO:0000256" key="1">
    <source>
        <dbReference type="ARBA" id="ARBA00022701"/>
    </source>
</evidence>
<keyword evidence="2 7" id="KW-0547">Nucleotide-binding</keyword>
<feature type="compositionally biased region" description="Low complexity" evidence="9">
    <location>
        <begin position="1246"/>
        <end position="1256"/>
    </location>
</feature>
<organism evidence="11 12">
    <name type="scientific">Paramicrosporidium saccamoebae</name>
    <dbReference type="NCBI Taxonomy" id="1246581"/>
    <lineage>
        <taxon>Eukaryota</taxon>
        <taxon>Fungi</taxon>
        <taxon>Fungi incertae sedis</taxon>
        <taxon>Cryptomycota</taxon>
        <taxon>Cryptomycota incertae sedis</taxon>
        <taxon>Paramicrosporidium</taxon>
    </lineage>
</organism>
<keyword evidence="1" id="KW-0493">Microtubule</keyword>
<feature type="compositionally biased region" description="Gly residues" evidence="9">
    <location>
        <begin position="1231"/>
        <end position="1245"/>
    </location>
</feature>
<dbReference type="PROSITE" id="PS50067">
    <property type="entry name" value="KINESIN_MOTOR_2"/>
    <property type="match status" value="1"/>
</dbReference>
<evidence type="ECO:0000256" key="7">
    <source>
        <dbReference type="PROSITE-ProRule" id="PRU00283"/>
    </source>
</evidence>
<dbReference type="Gene3D" id="3.30.760.10">
    <property type="entry name" value="RNA Cap, Translation Initiation Factor Eif4e"/>
    <property type="match status" value="1"/>
</dbReference>
<dbReference type="InterPro" id="IPR001752">
    <property type="entry name" value="Kinesin_motor_dom"/>
</dbReference>
<dbReference type="InterPro" id="IPR019821">
    <property type="entry name" value="Kinesin_motor_CS"/>
</dbReference>
<dbReference type="PROSITE" id="PS00411">
    <property type="entry name" value="KINESIN_MOTOR_1"/>
    <property type="match status" value="1"/>
</dbReference>
<dbReference type="GO" id="GO:0007018">
    <property type="term" value="P:microtubule-based movement"/>
    <property type="evidence" value="ECO:0007669"/>
    <property type="project" value="InterPro"/>
</dbReference>
<evidence type="ECO:0000256" key="4">
    <source>
        <dbReference type="ARBA" id="ARBA00023054"/>
    </source>
</evidence>
<dbReference type="Proteomes" id="UP000240830">
    <property type="component" value="Unassembled WGS sequence"/>
</dbReference>
<reference evidence="11 12" key="1">
    <citation type="submission" date="2016-10" db="EMBL/GenBank/DDBJ databases">
        <title>The genome of Paramicrosporidium saccamoebae is the missing link in understanding Cryptomycota and Microsporidia evolution.</title>
        <authorList>
            <person name="Quandt C.A."/>
            <person name="Beaudet D."/>
            <person name="Corsaro D."/>
            <person name="Michel R."/>
            <person name="Corradi N."/>
            <person name="James T."/>
        </authorList>
    </citation>
    <scope>NUCLEOTIDE SEQUENCE [LARGE SCALE GENOMIC DNA]</scope>
    <source>
        <strain evidence="11 12">KSL3</strain>
    </source>
</reference>
<dbReference type="GO" id="GO:0003743">
    <property type="term" value="F:translation initiation factor activity"/>
    <property type="evidence" value="ECO:0007669"/>
    <property type="project" value="InterPro"/>
</dbReference>
<gene>
    <name evidence="11" type="ORF">PSACC_03371</name>
</gene>
<dbReference type="GO" id="GO:0008017">
    <property type="term" value="F:microtubule binding"/>
    <property type="evidence" value="ECO:0007669"/>
    <property type="project" value="InterPro"/>
</dbReference>
<keyword evidence="4 8" id="KW-0175">Coiled coil</keyword>
<dbReference type="GO" id="GO:0003723">
    <property type="term" value="F:RNA binding"/>
    <property type="evidence" value="ECO:0007669"/>
    <property type="project" value="InterPro"/>
</dbReference>
<dbReference type="SMART" id="SM00129">
    <property type="entry name" value="KISc"/>
    <property type="match status" value="1"/>
</dbReference>
<dbReference type="InterPro" id="IPR001040">
    <property type="entry name" value="TIF_eIF_4E"/>
</dbReference>
<dbReference type="Gene3D" id="3.40.850.10">
    <property type="entry name" value="Kinesin motor domain"/>
    <property type="match status" value="1"/>
</dbReference>
<feature type="domain" description="Kinesin motor" evidence="10">
    <location>
        <begin position="24"/>
        <end position="391"/>
    </location>
</feature>
<dbReference type="InterPro" id="IPR036961">
    <property type="entry name" value="Kinesin_motor_dom_sf"/>
</dbReference>
<dbReference type="PANTHER" id="PTHR37739:SF8">
    <property type="entry name" value="KINESIN-LIKE PROTEIN KIN-12D"/>
    <property type="match status" value="1"/>
</dbReference>
<feature type="compositionally biased region" description="Basic and acidic residues" evidence="9">
    <location>
        <begin position="1206"/>
        <end position="1230"/>
    </location>
</feature>
<dbReference type="GO" id="GO:0005874">
    <property type="term" value="C:microtubule"/>
    <property type="evidence" value="ECO:0007669"/>
    <property type="project" value="UniProtKB-KW"/>
</dbReference>
<dbReference type="GO" id="GO:0005524">
    <property type="term" value="F:ATP binding"/>
    <property type="evidence" value="ECO:0007669"/>
    <property type="project" value="UniProtKB-UniRule"/>
</dbReference>
<name>A0A2H9TGF1_9FUNG</name>
<feature type="coiled-coil region" evidence="8">
    <location>
        <begin position="884"/>
        <end position="996"/>
    </location>
</feature>
<evidence type="ECO:0000256" key="5">
    <source>
        <dbReference type="ARBA" id="ARBA00023175"/>
    </source>
</evidence>
<evidence type="ECO:0000256" key="8">
    <source>
        <dbReference type="SAM" id="Coils"/>
    </source>
</evidence>
<dbReference type="InterPro" id="IPR027417">
    <property type="entry name" value="P-loop_NTPase"/>
</dbReference>
<sequence length="1271" mass="143135">EHYLCYSLTPEDPAIGLFNVDSENIRVYLRIRPFVEREDQSLLNSNLHRRAASVVQVLDMGDGVDAGHGTTVRILNPRNSASSSLLTLPGSVDGENFTFDAIGGADIKQEDVFNIAGRDITDNCLMGYNGTIFAYGQTGSGKTFTMQGPVNEDGSIDYGQRGMIPRIFEYLFERIREEERKSHGAISHYCKCSYVEIYNECIYDLLDHSGPVCNLREDAKKGVYIEGCREETIYSPQDAFMLFEEGSRNRHVAETSMNRESSRSHSVFTIFLQSKKLDGEILDVREARFNLVDLAGSERQQFSNTAGARLKEAGNINKSLLALSNVINALVDIANGKPRHVHYRDSRLTFLLRDSLGGNAKTLIIAAVSPSPLCQAESLSTLRFAQRAKQIRNKAIVNKDIQGNLVELQAEIRRLRGEVLVLKTQGGRHPIDETTLESLTAQGEQSDVYFMLSVALERQAESLAEISKTRQRLEMLEEQLKRKDQQVNVAQCREQYKTEIAELKKMLDCHPEVIKFAQESAQLKARMSQLDSFMNNLEAHEAALAKARKYSEILSQQYTAAKNQIQAREAKDKVRQAQAPEEGDEIPVQQVSSESLLMLRKSDNDLNADAGLRSKFEQLAIEKQTLEGRFEDLHTAHEMMKKEYEELCASNMNLSSASIGKRKRCNRDAQCDQADEAQCDQADEVQCDQTNEAQRDQADEAMSKSNEELLVMQERLERKICQLEMENQVLRGNLEDIRGAAKTEADAAKTLQGDLHSEKMRYEEKMLLMKNQFDESCKKLEDALGDKNCLDSEKKALATTVENLRSTLTEVETQYHQTCDLLRDVRNEAALNQQKIKDLEEQISNLSGELLRYDPLKSYGSSTDEIVRRIEQGDQQQTLLQQRVKRLEFTLQSAQQDNEELLSHIAKLSSSPTDRENLAAAQETVAHLHQEMENMQEEVLKLTRENDKLIKHSNMKQKLQYHVQIKEENNQFRVEIKHLRDELARLAQRNVELEDIYKKNHAHVSWPCTPVNPSQTTGGSKPTKLVMTSTDAPNCNEAPPTTPTGGLVEACRTSVSGYRTILEDATSYHVKHPLQSHWTLHKKLGAVEGASSRGVTQDAWAGSLEESSMQDVTTIPVQCDYFFMREGVKPMWEDPANVGGCEWRVQLPRNMNITNMWKMAVLLDWEEFYAVMLKASGVENATSLRVDLTEFTSSAGSHGGGSRGGRGGDRRDRDRGDRGDRGDRDRDRDGGAGWSRGGSSGGRPSVGGRPQRGGMDSPRDRGDRDDRRRPL</sequence>
<accession>A0A2H9TGF1</accession>
<feature type="binding site" evidence="7">
    <location>
        <begin position="136"/>
        <end position="143"/>
    </location>
    <ligand>
        <name>ATP</name>
        <dbReference type="ChEBI" id="CHEBI:30616"/>
    </ligand>
</feature>
<evidence type="ECO:0000256" key="9">
    <source>
        <dbReference type="SAM" id="MobiDB-lite"/>
    </source>
</evidence>
<dbReference type="SUPFAM" id="SSF52540">
    <property type="entry name" value="P-loop containing nucleoside triphosphate hydrolases"/>
    <property type="match status" value="1"/>
</dbReference>
<feature type="coiled-coil region" evidence="8">
    <location>
        <begin position="398"/>
        <end position="425"/>
    </location>
</feature>
<dbReference type="EMBL" id="MTSL01000206">
    <property type="protein sequence ID" value="PJF16795.1"/>
    <property type="molecule type" value="Genomic_DNA"/>
</dbReference>
<dbReference type="STRING" id="1246581.A0A2H9TGF1"/>
<proteinExistence type="inferred from homology"/>
<dbReference type="Pfam" id="PF00225">
    <property type="entry name" value="Kinesin"/>
    <property type="match status" value="1"/>
</dbReference>
<feature type="coiled-coil region" evidence="8">
    <location>
        <begin position="794"/>
        <end position="849"/>
    </location>
</feature>
<dbReference type="InterPro" id="IPR023398">
    <property type="entry name" value="TIF_eIF4e-like"/>
</dbReference>
<protein>
    <submittedName>
        <fullName evidence="11">Kinesin, motor region domain-containing protein</fullName>
    </submittedName>
</protein>
<evidence type="ECO:0000313" key="12">
    <source>
        <dbReference type="Proteomes" id="UP000240830"/>
    </source>
</evidence>
<comment type="caution">
    <text evidence="11">The sequence shown here is derived from an EMBL/GenBank/DDBJ whole genome shotgun (WGS) entry which is preliminary data.</text>
</comment>
<dbReference type="Pfam" id="PF01652">
    <property type="entry name" value="IF4E"/>
    <property type="match status" value="1"/>
</dbReference>
<keyword evidence="12" id="KW-1185">Reference proteome</keyword>
<feature type="compositionally biased region" description="Basic and acidic residues" evidence="9">
    <location>
        <begin position="1257"/>
        <end position="1271"/>
    </location>
</feature>
<evidence type="ECO:0000256" key="6">
    <source>
        <dbReference type="ARBA" id="ARBA00034488"/>
    </source>
</evidence>
<dbReference type="CDD" id="cd00106">
    <property type="entry name" value="KISc"/>
    <property type="match status" value="1"/>
</dbReference>
<evidence type="ECO:0000259" key="10">
    <source>
        <dbReference type="PROSITE" id="PS50067"/>
    </source>
</evidence>
<dbReference type="AlphaFoldDB" id="A0A2H9TGF1"/>
<dbReference type="InterPro" id="IPR044986">
    <property type="entry name" value="KIF15/KIN-12"/>
</dbReference>
<dbReference type="OrthoDB" id="3176171at2759"/>
<dbReference type="SUPFAM" id="SSF55418">
    <property type="entry name" value="eIF4e-like"/>
    <property type="match status" value="1"/>
</dbReference>
<keyword evidence="5 7" id="KW-0505">Motor protein</keyword>
<evidence type="ECO:0000256" key="2">
    <source>
        <dbReference type="ARBA" id="ARBA00022741"/>
    </source>
</evidence>
<evidence type="ECO:0000313" key="11">
    <source>
        <dbReference type="EMBL" id="PJF16795.1"/>
    </source>
</evidence>
<keyword evidence="3 7" id="KW-0067">ATP-binding</keyword>
<feature type="non-terminal residue" evidence="11">
    <location>
        <position position="1"/>
    </location>
</feature>